<organism evidence="2 3">
    <name type="scientific">Heracleum sosnowskyi</name>
    <dbReference type="NCBI Taxonomy" id="360622"/>
    <lineage>
        <taxon>Eukaryota</taxon>
        <taxon>Viridiplantae</taxon>
        <taxon>Streptophyta</taxon>
        <taxon>Embryophyta</taxon>
        <taxon>Tracheophyta</taxon>
        <taxon>Spermatophyta</taxon>
        <taxon>Magnoliopsida</taxon>
        <taxon>eudicotyledons</taxon>
        <taxon>Gunneridae</taxon>
        <taxon>Pentapetalae</taxon>
        <taxon>asterids</taxon>
        <taxon>campanulids</taxon>
        <taxon>Apiales</taxon>
        <taxon>Apiaceae</taxon>
        <taxon>Apioideae</taxon>
        <taxon>apioid superclade</taxon>
        <taxon>Tordylieae</taxon>
        <taxon>Tordyliinae</taxon>
        <taxon>Heracleum</taxon>
    </lineage>
</organism>
<dbReference type="PANTHER" id="PTHR47718">
    <property type="entry name" value="OS01G0519700 PROTEIN"/>
    <property type="match status" value="1"/>
</dbReference>
<protein>
    <recommendedName>
        <fullName evidence="1">MULE transposase domain-containing protein</fullName>
    </recommendedName>
</protein>
<evidence type="ECO:0000259" key="1">
    <source>
        <dbReference type="Pfam" id="PF10551"/>
    </source>
</evidence>
<gene>
    <name evidence="2" type="ORF">POM88_000162</name>
</gene>
<feature type="domain" description="MULE transposase" evidence="1">
    <location>
        <begin position="6"/>
        <end position="39"/>
    </location>
</feature>
<keyword evidence="3" id="KW-1185">Reference proteome</keyword>
<evidence type="ECO:0000313" key="2">
    <source>
        <dbReference type="EMBL" id="KAK1400557.1"/>
    </source>
</evidence>
<accession>A0AAD8JDR1</accession>
<dbReference type="EMBL" id="JAUIZM010000001">
    <property type="protein sequence ID" value="KAK1400557.1"/>
    <property type="molecule type" value="Genomic_DNA"/>
</dbReference>
<reference evidence="2" key="1">
    <citation type="submission" date="2023-02" db="EMBL/GenBank/DDBJ databases">
        <title>Genome of toxic invasive species Heracleum sosnowskyi carries increased number of genes despite the absence of recent whole-genome duplications.</title>
        <authorList>
            <person name="Schelkunov M."/>
            <person name="Shtratnikova V."/>
            <person name="Makarenko M."/>
            <person name="Klepikova A."/>
            <person name="Omelchenko D."/>
            <person name="Novikova G."/>
            <person name="Obukhova E."/>
            <person name="Bogdanov V."/>
            <person name="Penin A."/>
            <person name="Logacheva M."/>
        </authorList>
    </citation>
    <scope>NUCLEOTIDE SEQUENCE</scope>
    <source>
        <strain evidence="2">Hsosn_3</strain>
        <tissue evidence="2">Leaf</tissue>
    </source>
</reference>
<sequence length="201" mass="23859">MDHISPCVITDQCRGIKKAISLVWPNIVHRYCMWHIMNKLSGKIRPSLASNKMFMDKMKSFVWDDHLSIEEFEEGWKSVIEEYDLADNDWLNEMYDLRKEWIPTYFNNVEMTGLLRTTSRSESSNFYFQHFQQSGDTFVEFYSKYESAIDKHRYLYAQNNQLSEFVPIPATHLKIKYIHVKFTTLLGKKYSQPGIIQALMT</sequence>
<dbReference type="InterPro" id="IPR018289">
    <property type="entry name" value="MULE_transposase_dom"/>
</dbReference>
<dbReference type="Proteomes" id="UP001237642">
    <property type="component" value="Unassembled WGS sequence"/>
</dbReference>
<proteinExistence type="predicted"/>
<evidence type="ECO:0000313" key="3">
    <source>
        <dbReference type="Proteomes" id="UP001237642"/>
    </source>
</evidence>
<reference evidence="2" key="2">
    <citation type="submission" date="2023-05" db="EMBL/GenBank/DDBJ databases">
        <authorList>
            <person name="Schelkunov M.I."/>
        </authorList>
    </citation>
    <scope>NUCLEOTIDE SEQUENCE</scope>
    <source>
        <strain evidence="2">Hsosn_3</strain>
        <tissue evidence="2">Leaf</tissue>
    </source>
</reference>
<name>A0AAD8JDR1_9APIA</name>
<comment type="caution">
    <text evidence="2">The sequence shown here is derived from an EMBL/GenBank/DDBJ whole genome shotgun (WGS) entry which is preliminary data.</text>
</comment>
<dbReference type="AlphaFoldDB" id="A0AAD8JDR1"/>
<dbReference type="PANTHER" id="PTHR47718:SF18">
    <property type="entry name" value="PROTEIN FAR1-RELATED SEQUENCE 5-LIKE"/>
    <property type="match status" value="1"/>
</dbReference>
<dbReference type="Pfam" id="PF10551">
    <property type="entry name" value="MULE"/>
    <property type="match status" value="1"/>
</dbReference>